<evidence type="ECO:0000256" key="3">
    <source>
        <dbReference type="ARBA" id="ARBA00022471"/>
    </source>
</evidence>
<dbReference type="GO" id="GO:0060320">
    <property type="term" value="P:rejection of self pollen"/>
    <property type="evidence" value="ECO:0007669"/>
    <property type="project" value="UniProtKB-KW"/>
</dbReference>
<evidence type="ECO:0000256" key="2">
    <source>
        <dbReference type="ARBA" id="ARBA00005581"/>
    </source>
</evidence>
<evidence type="ECO:0000256" key="6">
    <source>
        <dbReference type="RuleBase" id="RU367044"/>
    </source>
</evidence>
<dbReference type="InterPro" id="IPR010264">
    <property type="entry name" value="Self-incomp_S1"/>
</dbReference>
<dbReference type="Pfam" id="PF05938">
    <property type="entry name" value="Self-incomp_S1"/>
    <property type="match status" value="1"/>
</dbReference>
<evidence type="ECO:0000256" key="4">
    <source>
        <dbReference type="ARBA" id="ARBA00022525"/>
    </source>
</evidence>
<evidence type="ECO:0000256" key="1">
    <source>
        <dbReference type="ARBA" id="ARBA00004613"/>
    </source>
</evidence>
<organism evidence="7 8">
    <name type="scientific">Erythranthe guttata</name>
    <name type="common">Yellow monkey flower</name>
    <name type="synonym">Mimulus guttatus</name>
    <dbReference type="NCBI Taxonomy" id="4155"/>
    <lineage>
        <taxon>Eukaryota</taxon>
        <taxon>Viridiplantae</taxon>
        <taxon>Streptophyta</taxon>
        <taxon>Embryophyta</taxon>
        <taxon>Tracheophyta</taxon>
        <taxon>Spermatophyta</taxon>
        <taxon>Magnoliopsida</taxon>
        <taxon>eudicotyledons</taxon>
        <taxon>Gunneridae</taxon>
        <taxon>Pentapetalae</taxon>
        <taxon>asterids</taxon>
        <taxon>lamiids</taxon>
        <taxon>Lamiales</taxon>
        <taxon>Phrymaceae</taxon>
        <taxon>Erythranthe</taxon>
    </lineage>
</organism>
<dbReference type="PANTHER" id="PTHR31232:SF156">
    <property type="entry name" value="PLANT SELF-INCOMPATIBILITY PROTEIN S1 FAMILY-RELATED"/>
    <property type="match status" value="1"/>
</dbReference>
<sequence>MSQDSKPVTVHCASGDYDVGNHTLYYRQDFNWQFKTNFWGTTLFFCRFWWGPKTKAFDVFKAKWDRDEYHHTYTYEVNEQGFYVGYDEEPSDHMHGFNYL</sequence>
<keyword evidence="5" id="KW-0732">Signal</keyword>
<proteinExistence type="inferred from homology"/>
<keyword evidence="4 6" id="KW-0964">Secreted</keyword>
<keyword evidence="8" id="KW-1185">Reference proteome</keyword>
<evidence type="ECO:0000313" key="8">
    <source>
        <dbReference type="Proteomes" id="UP000030748"/>
    </source>
</evidence>
<dbReference type="eggNOG" id="ENOG502S7CQ">
    <property type="taxonomic scope" value="Eukaryota"/>
</dbReference>
<reference evidence="7 8" key="1">
    <citation type="journal article" date="2013" name="Proc. Natl. Acad. Sci. U.S.A.">
        <title>Fine-scale variation in meiotic recombination in Mimulus inferred from population shotgun sequencing.</title>
        <authorList>
            <person name="Hellsten U."/>
            <person name="Wright K.M."/>
            <person name="Jenkins J."/>
            <person name="Shu S."/>
            <person name="Yuan Y."/>
            <person name="Wessler S.R."/>
            <person name="Schmutz J."/>
            <person name="Willis J.H."/>
            <person name="Rokhsar D.S."/>
        </authorList>
    </citation>
    <scope>NUCLEOTIDE SEQUENCE [LARGE SCALE GENOMIC DNA]</scope>
    <source>
        <strain evidence="8">cv. DUN x IM62</strain>
    </source>
</reference>
<name>A0A022QY36_ERYGU</name>
<dbReference type="Proteomes" id="UP000030748">
    <property type="component" value="Unassembled WGS sequence"/>
</dbReference>
<gene>
    <name evidence="7" type="ORF">MIMGU_mgv1a020461mg</name>
</gene>
<evidence type="ECO:0000313" key="7">
    <source>
        <dbReference type="EMBL" id="EYU31435.1"/>
    </source>
</evidence>
<dbReference type="PANTHER" id="PTHR31232">
    <property type="match status" value="1"/>
</dbReference>
<keyword evidence="3 6" id="KW-0713">Self-incompatibility</keyword>
<dbReference type="AlphaFoldDB" id="A0A022QY36"/>
<comment type="subcellular location">
    <subcellularLocation>
        <location evidence="1 6">Secreted</location>
    </subcellularLocation>
</comment>
<accession>A0A022QY36</accession>
<comment type="similarity">
    <text evidence="2 6">Belongs to the plant self-incompatibility (S1) protein family.</text>
</comment>
<dbReference type="GO" id="GO:0005576">
    <property type="term" value="C:extracellular region"/>
    <property type="evidence" value="ECO:0007669"/>
    <property type="project" value="UniProtKB-SubCell"/>
</dbReference>
<evidence type="ECO:0000256" key="5">
    <source>
        <dbReference type="ARBA" id="ARBA00022729"/>
    </source>
</evidence>
<protein>
    <recommendedName>
        <fullName evidence="6">S-protein homolog</fullName>
    </recommendedName>
</protein>
<dbReference type="EMBL" id="KI630969">
    <property type="protein sequence ID" value="EYU31435.1"/>
    <property type="molecule type" value="Genomic_DNA"/>
</dbReference>